<keyword evidence="10" id="KW-0325">Glycoprotein</keyword>
<evidence type="ECO:0000256" key="7">
    <source>
        <dbReference type="ARBA" id="ARBA00022989"/>
    </source>
</evidence>
<comment type="similarity">
    <text evidence="2">Belongs to the Toll-like receptor family.</text>
</comment>
<evidence type="ECO:0000256" key="4">
    <source>
        <dbReference type="ARBA" id="ARBA00022692"/>
    </source>
</evidence>
<dbReference type="GO" id="GO:0007165">
    <property type="term" value="P:signal transduction"/>
    <property type="evidence" value="ECO:0007669"/>
    <property type="project" value="InterPro"/>
</dbReference>
<dbReference type="InterPro" id="IPR035897">
    <property type="entry name" value="Toll_tir_struct_dom_sf"/>
</dbReference>
<dbReference type="AlphaFoldDB" id="A0AAV0X940"/>
<evidence type="ECO:0000256" key="10">
    <source>
        <dbReference type="ARBA" id="ARBA00023180"/>
    </source>
</evidence>
<comment type="caution">
    <text evidence="14">The sequence shown here is derived from an EMBL/GenBank/DDBJ whole genome shotgun (WGS) entry which is preliminary data.</text>
</comment>
<dbReference type="Proteomes" id="UP001160148">
    <property type="component" value="Unassembled WGS sequence"/>
</dbReference>
<dbReference type="SMART" id="SM00369">
    <property type="entry name" value="LRR_TYP"/>
    <property type="match status" value="10"/>
</dbReference>
<keyword evidence="7 11" id="KW-1133">Transmembrane helix</keyword>
<evidence type="ECO:0000256" key="3">
    <source>
        <dbReference type="ARBA" id="ARBA00022614"/>
    </source>
</evidence>
<proteinExistence type="inferred from homology"/>
<evidence type="ECO:0000313" key="14">
    <source>
        <dbReference type="EMBL" id="CAI6364999.1"/>
    </source>
</evidence>
<feature type="domain" description="TIR" evidence="13">
    <location>
        <begin position="835"/>
        <end position="970"/>
    </location>
</feature>
<dbReference type="SMART" id="SM00365">
    <property type="entry name" value="LRR_SD22"/>
    <property type="match status" value="5"/>
</dbReference>
<gene>
    <name evidence="14" type="ORF">MEUPH1_LOCUS19757</name>
</gene>
<dbReference type="SMART" id="SM00255">
    <property type="entry name" value="TIR"/>
    <property type="match status" value="1"/>
</dbReference>
<keyword evidence="8 11" id="KW-0472">Membrane</keyword>
<dbReference type="FunFam" id="3.40.50.10140:FF:000021">
    <property type="entry name" value="Toll receptor 13"/>
    <property type="match status" value="1"/>
</dbReference>
<dbReference type="GO" id="GO:0005886">
    <property type="term" value="C:plasma membrane"/>
    <property type="evidence" value="ECO:0007669"/>
    <property type="project" value="TreeGrafter"/>
</dbReference>
<evidence type="ECO:0000256" key="8">
    <source>
        <dbReference type="ARBA" id="ARBA00023136"/>
    </source>
</evidence>
<dbReference type="SUPFAM" id="SSF52200">
    <property type="entry name" value="Toll/Interleukin receptor TIR domain"/>
    <property type="match status" value="1"/>
</dbReference>
<reference evidence="14 15" key="1">
    <citation type="submission" date="2023-01" db="EMBL/GenBank/DDBJ databases">
        <authorList>
            <person name="Whitehead M."/>
        </authorList>
    </citation>
    <scope>NUCLEOTIDE SEQUENCE [LARGE SCALE GENOMIC DNA]</scope>
</reference>
<dbReference type="PRINTS" id="PR01537">
    <property type="entry name" value="INTRLKN1R1F"/>
</dbReference>
<dbReference type="InterPro" id="IPR003591">
    <property type="entry name" value="Leu-rich_rpt_typical-subtyp"/>
</dbReference>
<keyword evidence="15" id="KW-1185">Reference proteome</keyword>
<keyword evidence="4 11" id="KW-0812">Transmembrane</keyword>
<dbReference type="PANTHER" id="PTHR24365">
    <property type="entry name" value="TOLL-LIKE RECEPTOR"/>
    <property type="match status" value="1"/>
</dbReference>
<evidence type="ECO:0000256" key="11">
    <source>
        <dbReference type="SAM" id="Phobius"/>
    </source>
</evidence>
<feature type="transmembrane region" description="Helical" evidence="11">
    <location>
        <begin position="782"/>
        <end position="806"/>
    </location>
</feature>
<dbReference type="SUPFAM" id="SSF52058">
    <property type="entry name" value="L domain-like"/>
    <property type="match status" value="3"/>
</dbReference>
<dbReference type="PROSITE" id="PS51450">
    <property type="entry name" value="LRR"/>
    <property type="match status" value="6"/>
</dbReference>
<comment type="subcellular location">
    <subcellularLocation>
        <location evidence="1">Membrane</location>
        <topology evidence="1">Single-pass membrane protein</topology>
    </subcellularLocation>
</comment>
<keyword evidence="5 12" id="KW-0732">Signal</keyword>
<evidence type="ECO:0000256" key="6">
    <source>
        <dbReference type="ARBA" id="ARBA00022737"/>
    </source>
</evidence>
<dbReference type="InterPro" id="IPR001611">
    <property type="entry name" value="Leu-rich_rpt"/>
</dbReference>
<evidence type="ECO:0000256" key="1">
    <source>
        <dbReference type="ARBA" id="ARBA00004167"/>
    </source>
</evidence>
<keyword evidence="6" id="KW-0677">Repeat</keyword>
<evidence type="ECO:0000256" key="5">
    <source>
        <dbReference type="ARBA" id="ARBA00022729"/>
    </source>
</evidence>
<evidence type="ECO:0000256" key="9">
    <source>
        <dbReference type="ARBA" id="ARBA00023170"/>
    </source>
</evidence>
<dbReference type="InterPro" id="IPR032675">
    <property type="entry name" value="LRR_dom_sf"/>
</dbReference>
<dbReference type="PANTHER" id="PTHR24365:SF541">
    <property type="entry name" value="PROTEIN TOLL-RELATED"/>
    <property type="match status" value="1"/>
</dbReference>
<accession>A0AAV0X940</accession>
<dbReference type="Pfam" id="PF13855">
    <property type="entry name" value="LRR_8"/>
    <property type="match status" value="2"/>
</dbReference>
<evidence type="ECO:0000313" key="15">
    <source>
        <dbReference type="Proteomes" id="UP001160148"/>
    </source>
</evidence>
<feature type="chain" id="PRO_5043538780" description="TIR domain-containing protein" evidence="12">
    <location>
        <begin position="41"/>
        <end position="996"/>
    </location>
</feature>
<sequence>MPTKSSLKHCKCRIANHSLLKMNWLMHIIILQVLLGQVLSKLTCTNITNIDKCSCKHDLYGDDIEVECAGLSTLELNLMESIMKIECNSDQTQWEQNFGQIDINKLHYAKCLLSDTGINQTVSTLGINKIQSLKLVAMKLNGSLENTYLSNLDSVETLDITLTKLILTNESFEGTPRLTKLYLRENYIEDIPADVFKPLTLLQILDLGDNKITKINSDLFYSIPLKSLNLDTNYLTSLDLNSQSLNNLDVANNRITSLTVGRLNQLLNISLNKNILVTMPDQTFKNTFLVSIRFSYGNFTTIPQRFLTNLDRLLNVYLTSLNIEKVPENMIWNSQNIINLSLASNRLNGLPVMFFRDARKLKLLDLSKNQIENINDELLRPLINLETLDLSNNLIIQINKYSLRHLGNLKYLNFERNKITNINREALNVPKLKTLKLAYNKISNLTSNNLFSFYYLDQVETIDLSNNFINCIDPGWLNLIKLININLSSNNFTVLRIQDIQYINEIVKTNLNNNPLEVIDLSNLEIFAKAQSPPYNFWNNRQINLSSDKFICDCRNYEYARFLHNQMPKIVYKYLQIEQKLICNDGLGTEFSNVNIESLTCDWNIFEDVDKTDCFECECTYRPHDKSALMNCSNRNLILAPKVIISGRNINYTELNLSNNSITELPNYENLNIKKLNIGYNNLNTINITQLPKNLTDLHLEHNYLTMISETNLTNILPNLNNLTMNSNSWICDCNAKNTINFIHKYSSKIFDLANITCNQSSIQLLTLTEEEVCQEELNTNMIITVSMFLAVLSSAFSLGLLWMLYSNNKTKIKIWLYSHNIKWPISEESLDQDKKYDAFISFSHIDIELVEKHLVPGLEGGSSPFKLCLHYRDWEVGDWIPNQIARSVDESRRTIIVLSQNYLQSVWGRTEFRTAYSRALNERRSRIIVILYKDIPENDLDLELQAYLSMNTYIRWGDRWFWQKLRYALPHRPAMKNKTRAKIIVPDKLNSVRLT</sequence>
<dbReference type="Pfam" id="PF01582">
    <property type="entry name" value="TIR"/>
    <property type="match status" value="1"/>
</dbReference>
<dbReference type="EMBL" id="CARXXK010000004">
    <property type="protein sequence ID" value="CAI6364999.1"/>
    <property type="molecule type" value="Genomic_DNA"/>
</dbReference>
<evidence type="ECO:0000256" key="2">
    <source>
        <dbReference type="ARBA" id="ARBA00009634"/>
    </source>
</evidence>
<dbReference type="Gene3D" id="3.40.50.10140">
    <property type="entry name" value="Toll/interleukin-1 receptor homology (TIR) domain"/>
    <property type="match status" value="1"/>
</dbReference>
<keyword evidence="3" id="KW-0433">Leucine-rich repeat</keyword>
<keyword evidence="9" id="KW-0675">Receptor</keyword>
<dbReference type="GO" id="GO:0038023">
    <property type="term" value="F:signaling receptor activity"/>
    <property type="evidence" value="ECO:0007669"/>
    <property type="project" value="TreeGrafter"/>
</dbReference>
<protein>
    <recommendedName>
        <fullName evidence="13">TIR domain-containing protein</fullName>
    </recommendedName>
</protein>
<evidence type="ECO:0000256" key="12">
    <source>
        <dbReference type="SAM" id="SignalP"/>
    </source>
</evidence>
<dbReference type="PROSITE" id="PS50104">
    <property type="entry name" value="TIR"/>
    <property type="match status" value="1"/>
</dbReference>
<dbReference type="SMART" id="SM00364">
    <property type="entry name" value="LRR_BAC"/>
    <property type="match status" value="6"/>
</dbReference>
<evidence type="ECO:0000259" key="13">
    <source>
        <dbReference type="PROSITE" id="PS50104"/>
    </source>
</evidence>
<dbReference type="Gene3D" id="3.80.10.10">
    <property type="entry name" value="Ribonuclease Inhibitor"/>
    <property type="match status" value="3"/>
</dbReference>
<dbReference type="InterPro" id="IPR000157">
    <property type="entry name" value="TIR_dom"/>
</dbReference>
<name>A0AAV0X940_9HEMI</name>
<organism evidence="14 15">
    <name type="scientific">Macrosiphum euphorbiae</name>
    <name type="common">potato aphid</name>
    <dbReference type="NCBI Taxonomy" id="13131"/>
    <lineage>
        <taxon>Eukaryota</taxon>
        <taxon>Metazoa</taxon>
        <taxon>Ecdysozoa</taxon>
        <taxon>Arthropoda</taxon>
        <taxon>Hexapoda</taxon>
        <taxon>Insecta</taxon>
        <taxon>Pterygota</taxon>
        <taxon>Neoptera</taxon>
        <taxon>Paraneoptera</taxon>
        <taxon>Hemiptera</taxon>
        <taxon>Sternorrhyncha</taxon>
        <taxon>Aphidomorpha</taxon>
        <taxon>Aphidoidea</taxon>
        <taxon>Aphididae</taxon>
        <taxon>Macrosiphini</taxon>
        <taxon>Macrosiphum</taxon>
    </lineage>
</organism>
<feature type="signal peptide" evidence="12">
    <location>
        <begin position="1"/>
        <end position="40"/>
    </location>
</feature>